<comment type="similarity">
    <text evidence="2">Belongs to the major facilitator superfamily. Proton-dependent oligopeptide transporter (POT/PTR) (TC 2.A.17) family.</text>
</comment>
<dbReference type="InterPro" id="IPR020846">
    <property type="entry name" value="MFS_dom"/>
</dbReference>
<dbReference type="InterPro" id="IPR018456">
    <property type="entry name" value="PTR2_symporter_CS"/>
</dbReference>
<name>A0A544Z2P0_9ACTN</name>
<evidence type="ECO:0000256" key="3">
    <source>
        <dbReference type="ARBA" id="ARBA00022448"/>
    </source>
</evidence>
<dbReference type="Proteomes" id="UP000316541">
    <property type="component" value="Unassembled WGS sequence"/>
</dbReference>
<feature type="transmembrane region" description="Helical" evidence="9">
    <location>
        <begin position="490"/>
        <end position="510"/>
    </location>
</feature>
<dbReference type="CDD" id="cd17346">
    <property type="entry name" value="MFS_DtpA_like"/>
    <property type="match status" value="1"/>
</dbReference>
<feature type="transmembrane region" description="Helical" evidence="9">
    <location>
        <begin position="283"/>
        <end position="299"/>
    </location>
</feature>
<gene>
    <name evidence="11" type="ORF">FLX08_05540</name>
</gene>
<accession>A0A544Z2P0</accession>
<feature type="transmembrane region" description="Helical" evidence="9">
    <location>
        <begin position="149"/>
        <end position="171"/>
    </location>
</feature>
<keyword evidence="7 9" id="KW-0472">Membrane</keyword>
<dbReference type="AlphaFoldDB" id="A0A544Z2P0"/>
<dbReference type="InterPro" id="IPR005279">
    <property type="entry name" value="Dipep/tripep_permease"/>
</dbReference>
<sequence length="531" mass="55716">MCSRTDEAHQRNTNQTRDPAASITADGRPRELDEMSPPLELWPWRQPRWFSTLFLTDLWERFSFFGMMAILFLYATAPAHTGGLGMQAGSAGALVGLYVSATFVASVPGGWLGDRVFGAQRAVVYGGVLIAAGHLCLALPLVAAFYPGIALIAAGTGLLKPNLTALLGSFYPPRASAQREAGFSLFFVSIQMGALAAPIVTGFLGERVGWHLGFGAAAAGMAVGLTTFLRNLRHFGDIGRYPPQPADRRTLRRVCGWTALGAGLVAVLIVLDVLTGRAGIEHFVAGLGLLVLLAPIPYVRSILRGPAVSRDDARRLRSYGWIFLATAVFFLLASQANSVFNQFAAESTDRGLFGFILPASWFQTLHPLFVLLAAPAVARFWTGAGRRLDVPVKLALGLSLGAVGLLLMTLAASLAAAGPVSPLWLTAVYLVLACAELVVGAAGLGATAQVAPAGTAGQFMGLWWLAGAVGAVVAGQFARAAMSGGSSPAPLYFLGLAILAATVAAILAVGHRRINNRLGLDIPALSLMEVS</sequence>
<evidence type="ECO:0000256" key="5">
    <source>
        <dbReference type="ARBA" id="ARBA00022692"/>
    </source>
</evidence>
<feature type="transmembrane region" description="Helical" evidence="9">
    <location>
        <begin position="250"/>
        <end position="271"/>
    </location>
</feature>
<dbReference type="NCBIfam" id="TIGR00924">
    <property type="entry name" value="yjdL_sub1_fam"/>
    <property type="match status" value="1"/>
</dbReference>
<evidence type="ECO:0000256" key="9">
    <source>
        <dbReference type="SAM" id="Phobius"/>
    </source>
</evidence>
<dbReference type="InterPro" id="IPR050171">
    <property type="entry name" value="MFS_Transporters"/>
</dbReference>
<evidence type="ECO:0000256" key="4">
    <source>
        <dbReference type="ARBA" id="ARBA00022475"/>
    </source>
</evidence>
<dbReference type="InterPro" id="IPR000109">
    <property type="entry name" value="POT_fam"/>
</dbReference>
<feature type="transmembrane region" description="Helical" evidence="9">
    <location>
        <begin position="89"/>
        <end position="111"/>
    </location>
</feature>
<evidence type="ECO:0000256" key="6">
    <source>
        <dbReference type="ARBA" id="ARBA00022989"/>
    </source>
</evidence>
<keyword evidence="6 9" id="KW-1133">Transmembrane helix</keyword>
<feature type="transmembrane region" description="Helical" evidence="9">
    <location>
        <begin position="423"/>
        <end position="447"/>
    </location>
</feature>
<feature type="transmembrane region" description="Helical" evidence="9">
    <location>
        <begin position="123"/>
        <end position="143"/>
    </location>
</feature>
<dbReference type="GO" id="GO:0006857">
    <property type="term" value="P:oligopeptide transport"/>
    <property type="evidence" value="ECO:0007669"/>
    <property type="project" value="InterPro"/>
</dbReference>
<proteinExistence type="inferred from homology"/>
<comment type="subcellular location">
    <subcellularLocation>
        <location evidence="1">Cell membrane</location>
        <topology evidence="1">Multi-pass membrane protein</topology>
    </subcellularLocation>
</comment>
<dbReference type="PANTHER" id="PTHR23517">
    <property type="entry name" value="RESISTANCE PROTEIN MDTM, PUTATIVE-RELATED-RELATED"/>
    <property type="match status" value="1"/>
</dbReference>
<comment type="caution">
    <text evidence="11">The sequence shown here is derived from an EMBL/GenBank/DDBJ whole genome shotgun (WGS) entry which is preliminary data.</text>
</comment>
<evidence type="ECO:0000256" key="2">
    <source>
        <dbReference type="ARBA" id="ARBA00005982"/>
    </source>
</evidence>
<feature type="region of interest" description="Disordered" evidence="8">
    <location>
        <begin position="1"/>
        <end position="31"/>
    </location>
</feature>
<feature type="compositionally biased region" description="Basic and acidic residues" evidence="8">
    <location>
        <begin position="1"/>
        <end position="10"/>
    </location>
</feature>
<feature type="transmembrane region" description="Helical" evidence="9">
    <location>
        <begin position="459"/>
        <end position="478"/>
    </location>
</feature>
<dbReference type="PANTHER" id="PTHR23517:SF15">
    <property type="entry name" value="PROTON-DEPENDENT OLIGOPEPTIDE FAMILY TRANSPORT PROTEIN"/>
    <property type="match status" value="1"/>
</dbReference>
<evidence type="ECO:0000259" key="10">
    <source>
        <dbReference type="PROSITE" id="PS50850"/>
    </source>
</evidence>
<keyword evidence="3" id="KW-0813">Transport</keyword>
<keyword evidence="4" id="KW-1003">Cell membrane</keyword>
<evidence type="ECO:0000313" key="11">
    <source>
        <dbReference type="EMBL" id="TQS23323.1"/>
    </source>
</evidence>
<feature type="domain" description="Major facilitator superfamily (MFS) profile" evidence="10">
    <location>
        <begin position="52"/>
        <end position="513"/>
    </location>
</feature>
<feature type="transmembrane region" description="Helical" evidence="9">
    <location>
        <begin position="183"/>
        <end position="204"/>
    </location>
</feature>
<evidence type="ECO:0000256" key="8">
    <source>
        <dbReference type="SAM" id="MobiDB-lite"/>
    </source>
</evidence>
<evidence type="ECO:0000256" key="7">
    <source>
        <dbReference type="ARBA" id="ARBA00023136"/>
    </source>
</evidence>
<dbReference type="PROSITE" id="PS01022">
    <property type="entry name" value="PTR2_1"/>
    <property type="match status" value="1"/>
</dbReference>
<organism evidence="11 12">
    <name type="scientific">Microbispora hainanensis</name>
    <dbReference type="NCBI Taxonomy" id="568844"/>
    <lineage>
        <taxon>Bacteria</taxon>
        <taxon>Bacillati</taxon>
        <taxon>Actinomycetota</taxon>
        <taxon>Actinomycetes</taxon>
        <taxon>Streptosporangiales</taxon>
        <taxon>Streptosporangiaceae</taxon>
        <taxon>Microbispora</taxon>
    </lineage>
</organism>
<feature type="transmembrane region" description="Helical" evidence="9">
    <location>
        <begin position="394"/>
        <end position="417"/>
    </location>
</feature>
<evidence type="ECO:0000256" key="1">
    <source>
        <dbReference type="ARBA" id="ARBA00004651"/>
    </source>
</evidence>
<dbReference type="InterPro" id="IPR036259">
    <property type="entry name" value="MFS_trans_sf"/>
</dbReference>
<feature type="transmembrane region" description="Helical" evidence="9">
    <location>
        <begin position="58"/>
        <end position="77"/>
    </location>
</feature>
<dbReference type="GO" id="GO:1904680">
    <property type="term" value="F:peptide transmembrane transporter activity"/>
    <property type="evidence" value="ECO:0007669"/>
    <property type="project" value="InterPro"/>
</dbReference>
<feature type="transmembrane region" description="Helical" evidence="9">
    <location>
        <begin position="210"/>
        <end position="229"/>
    </location>
</feature>
<dbReference type="SUPFAM" id="SSF103473">
    <property type="entry name" value="MFS general substrate transporter"/>
    <property type="match status" value="1"/>
</dbReference>
<reference evidence="11 12" key="1">
    <citation type="submission" date="2019-07" db="EMBL/GenBank/DDBJ databases">
        <title>Microbispora hainanensis DSM 45428.</title>
        <authorList>
            <person name="Thawai C."/>
        </authorList>
    </citation>
    <scope>NUCLEOTIDE SEQUENCE [LARGE SCALE GENOMIC DNA]</scope>
    <source>
        <strain evidence="11 12">DSM 45428</strain>
    </source>
</reference>
<dbReference type="EMBL" id="VIRM01000004">
    <property type="protein sequence ID" value="TQS23323.1"/>
    <property type="molecule type" value="Genomic_DNA"/>
</dbReference>
<dbReference type="GO" id="GO:0005886">
    <property type="term" value="C:plasma membrane"/>
    <property type="evidence" value="ECO:0007669"/>
    <property type="project" value="UniProtKB-SubCell"/>
</dbReference>
<feature type="transmembrane region" description="Helical" evidence="9">
    <location>
        <begin position="319"/>
        <end position="340"/>
    </location>
</feature>
<feature type="transmembrane region" description="Helical" evidence="9">
    <location>
        <begin position="360"/>
        <end position="382"/>
    </location>
</feature>
<evidence type="ECO:0000313" key="12">
    <source>
        <dbReference type="Proteomes" id="UP000316541"/>
    </source>
</evidence>
<dbReference type="PROSITE" id="PS50850">
    <property type="entry name" value="MFS"/>
    <property type="match status" value="1"/>
</dbReference>
<keyword evidence="5 9" id="KW-0812">Transmembrane</keyword>
<protein>
    <submittedName>
        <fullName evidence="11">Peptide MFS transporter</fullName>
    </submittedName>
</protein>
<dbReference type="Gene3D" id="1.20.1250.20">
    <property type="entry name" value="MFS general substrate transporter like domains"/>
    <property type="match status" value="1"/>
</dbReference>
<dbReference type="Pfam" id="PF00854">
    <property type="entry name" value="PTR2"/>
    <property type="match status" value="1"/>
</dbReference>